<evidence type="ECO:0000256" key="8">
    <source>
        <dbReference type="ARBA" id="ARBA00022881"/>
    </source>
</evidence>
<evidence type="ECO:0000256" key="12">
    <source>
        <dbReference type="ARBA" id="ARBA00039316"/>
    </source>
</evidence>
<organism evidence="15 16">
    <name type="scientific">Mobilicoccus caccae</name>
    <dbReference type="NCBI Taxonomy" id="1859295"/>
    <lineage>
        <taxon>Bacteria</taxon>
        <taxon>Bacillati</taxon>
        <taxon>Actinomycetota</taxon>
        <taxon>Actinomycetes</taxon>
        <taxon>Micrococcales</taxon>
        <taxon>Dermatophilaceae</taxon>
        <taxon>Mobilicoccus</taxon>
    </lineage>
</organism>
<keyword evidence="6" id="KW-0228">DNA excision</keyword>
<keyword evidence="4" id="KW-0547">Nucleotide-binding</keyword>
<name>A0ABQ6ILE7_9MICO</name>
<keyword evidence="3" id="KW-0677">Repeat</keyword>
<dbReference type="CDD" id="cd03270">
    <property type="entry name" value="ABC_UvrA_I"/>
    <property type="match status" value="1"/>
</dbReference>
<evidence type="ECO:0000256" key="9">
    <source>
        <dbReference type="ARBA" id="ARBA00023125"/>
    </source>
</evidence>
<dbReference type="PROSITE" id="PS50893">
    <property type="entry name" value="ABC_TRANSPORTER_2"/>
    <property type="match status" value="2"/>
</dbReference>
<evidence type="ECO:0000259" key="14">
    <source>
        <dbReference type="PROSITE" id="PS50893"/>
    </source>
</evidence>
<keyword evidence="10" id="KW-0234">DNA repair</keyword>
<evidence type="ECO:0000256" key="2">
    <source>
        <dbReference type="ARBA" id="ARBA00022490"/>
    </source>
</evidence>
<reference evidence="16" key="1">
    <citation type="journal article" date="2019" name="Int. J. Syst. Evol. Microbiol.">
        <title>The Global Catalogue of Microorganisms (GCM) 10K type strain sequencing project: providing services to taxonomists for standard genome sequencing and annotation.</title>
        <authorList>
            <consortium name="The Broad Institute Genomics Platform"/>
            <consortium name="The Broad Institute Genome Sequencing Center for Infectious Disease"/>
            <person name="Wu L."/>
            <person name="Ma J."/>
        </authorList>
    </citation>
    <scope>NUCLEOTIDE SEQUENCE [LARGE SCALE GENOMIC DNA]</scope>
    <source>
        <strain evidence="16">NBRC 113072</strain>
    </source>
</reference>
<dbReference type="EMBL" id="BSUO01000001">
    <property type="protein sequence ID" value="GMA38012.1"/>
    <property type="molecule type" value="Genomic_DNA"/>
</dbReference>
<evidence type="ECO:0000256" key="11">
    <source>
        <dbReference type="ARBA" id="ARBA00038000"/>
    </source>
</evidence>
<evidence type="ECO:0000256" key="13">
    <source>
        <dbReference type="ARBA" id="ARBA00042156"/>
    </source>
</evidence>
<evidence type="ECO:0000256" key="7">
    <source>
        <dbReference type="ARBA" id="ARBA00022840"/>
    </source>
</evidence>
<protein>
    <recommendedName>
        <fullName evidence="12">UvrABC system protein A</fullName>
    </recommendedName>
    <alternativeName>
        <fullName evidence="13">Excinuclease ABC subunit A</fullName>
    </alternativeName>
</protein>
<dbReference type="InterPro" id="IPR003593">
    <property type="entry name" value="AAA+_ATPase"/>
</dbReference>
<dbReference type="SUPFAM" id="SSF52540">
    <property type="entry name" value="P-loop containing nucleoside triphosphate hydrolases"/>
    <property type="match status" value="2"/>
</dbReference>
<comment type="subcellular location">
    <subcellularLocation>
        <location evidence="1">Cytoplasm</location>
    </subcellularLocation>
</comment>
<sequence length="766" mass="82395">MPDDGHAPHRPPVAAGTHDVIRVRGARVHNLRDVDVDIPKRLMTVFVGRSGSGKSSLAFGTVAAESRRLIDETYSTFIQGFMPTLARPEVDELTGLTAAIIVDQERMGANSRSTVGTVTDAYSLLRLVFSRLSTPHVGASGCFSFNLPDGMCPTCEGTGRVAAVDEDVLVDRSRSLNEGAILAPNFGVGTWYWRSYGESDRLDPDKALADYSEEEWRWFMHAEPVKVRLAGMNATYEGLLPKVRRVFLDKEKESRQKHVREFVERVATFAACPECGGARLNEAARTATVAGVTIPQASAMQIGDLLTWLDRIDDAQVAPLVRSLREMLAALDEVGLGYLSLDREAGTLSGGEAQRVKMVRHLGSALTDCTYVFDEPTAGLHPHDVDRMVTLLQSLRDKGNTVLVVEHKPAVMDAADHVVELGPGAGADGGTLTYAGGPTGLRAAGTTTGRAIGVRHPVRADVRTPTGALEIRDARTHNLKGVSVDVPTGVLVVVTGVAGSGKSSLIYGSLAGREGVLVVDQSPIRGSRRSNPATYTGLLDPIRNAFAKANGVAASLFSANSTGACPTCQGMGVVYTDLAMMAGVETTCPDCRGRRFTDEVLGYRYQGHTIDEVLRLTATQAREVFRTGKPAAILDRFLEVGLPYLTLGQPLTTLSGGERQRIKLVARLRDDAHTYVLDEPTTGMHLAGTANLIDMLHRLVERGRSVVAIEHNLAVMTAADWIIDVGPGAGHQGGEVVFTGTPRAMIEDADTLTAEHLRRWAEPERD</sequence>
<proteinExistence type="inferred from homology"/>
<keyword evidence="2" id="KW-0963">Cytoplasm</keyword>
<keyword evidence="5" id="KW-0227">DNA damage</keyword>
<dbReference type="Proteomes" id="UP001157126">
    <property type="component" value="Unassembled WGS sequence"/>
</dbReference>
<dbReference type="Gene3D" id="3.40.50.300">
    <property type="entry name" value="P-loop containing nucleotide triphosphate hydrolases"/>
    <property type="match status" value="3"/>
</dbReference>
<keyword evidence="8" id="KW-0267">Excision nuclease</keyword>
<dbReference type="PANTHER" id="PTHR43152">
    <property type="entry name" value="UVRABC SYSTEM PROTEIN A"/>
    <property type="match status" value="1"/>
</dbReference>
<evidence type="ECO:0000313" key="16">
    <source>
        <dbReference type="Proteomes" id="UP001157126"/>
    </source>
</evidence>
<evidence type="ECO:0000256" key="10">
    <source>
        <dbReference type="ARBA" id="ARBA00023204"/>
    </source>
</evidence>
<dbReference type="PANTHER" id="PTHR43152:SF2">
    <property type="entry name" value="DRUG RESISTANCE ABC TRANSPORTER"/>
    <property type="match status" value="1"/>
</dbReference>
<evidence type="ECO:0000256" key="3">
    <source>
        <dbReference type="ARBA" id="ARBA00022737"/>
    </source>
</evidence>
<keyword evidence="7" id="KW-0067">ATP-binding</keyword>
<gene>
    <name evidence="15" type="primary">uvrA_1</name>
    <name evidence="15" type="ORF">GCM10025883_00570</name>
</gene>
<dbReference type="SMART" id="SM00382">
    <property type="entry name" value="AAA"/>
    <property type="match status" value="2"/>
</dbReference>
<feature type="domain" description="ABC transporter" evidence="14">
    <location>
        <begin position="15"/>
        <end position="448"/>
    </location>
</feature>
<dbReference type="InterPro" id="IPR003439">
    <property type="entry name" value="ABC_transporter-like_ATP-bd"/>
</dbReference>
<evidence type="ECO:0000256" key="1">
    <source>
        <dbReference type="ARBA" id="ARBA00004496"/>
    </source>
</evidence>
<evidence type="ECO:0000313" key="15">
    <source>
        <dbReference type="EMBL" id="GMA38012.1"/>
    </source>
</evidence>
<dbReference type="Gene3D" id="1.20.1580.10">
    <property type="entry name" value="ABC transporter ATPase like domain"/>
    <property type="match status" value="2"/>
</dbReference>
<comment type="similarity">
    <text evidence="11">Belongs to the ABC transporter superfamily. UvrA family.</text>
</comment>
<comment type="caution">
    <text evidence="15">The sequence shown here is derived from an EMBL/GenBank/DDBJ whole genome shotgun (WGS) entry which is preliminary data.</text>
</comment>
<accession>A0ABQ6ILE7</accession>
<feature type="domain" description="ABC transporter" evidence="14">
    <location>
        <begin position="462"/>
        <end position="752"/>
    </location>
</feature>
<dbReference type="Gene3D" id="1.10.8.280">
    <property type="entry name" value="ABC transporter ATPase domain-like"/>
    <property type="match status" value="1"/>
</dbReference>
<evidence type="ECO:0000256" key="5">
    <source>
        <dbReference type="ARBA" id="ARBA00022763"/>
    </source>
</evidence>
<keyword evidence="9" id="KW-0238">DNA-binding</keyword>
<evidence type="ECO:0000256" key="4">
    <source>
        <dbReference type="ARBA" id="ARBA00022741"/>
    </source>
</evidence>
<dbReference type="InterPro" id="IPR027417">
    <property type="entry name" value="P-loop_NTPase"/>
</dbReference>
<keyword evidence="16" id="KW-1185">Reference proteome</keyword>
<evidence type="ECO:0000256" key="6">
    <source>
        <dbReference type="ARBA" id="ARBA00022769"/>
    </source>
</evidence>